<dbReference type="EMBL" id="JAHWQX010000004">
    <property type="protein sequence ID" value="MBW3098619.1"/>
    <property type="molecule type" value="Genomic_DNA"/>
</dbReference>
<accession>A0ABS6WRL4</accession>
<name>A0ABS6WRL4_9HYPH</name>
<comment type="catalytic activity">
    <reaction evidence="4">
        <text>alpha,alpha-trehalose 6-phosphate + H2O = alpha,alpha-trehalose + phosphate</text>
        <dbReference type="Rhea" id="RHEA:23420"/>
        <dbReference type="ChEBI" id="CHEBI:15377"/>
        <dbReference type="ChEBI" id="CHEBI:16551"/>
        <dbReference type="ChEBI" id="CHEBI:43474"/>
        <dbReference type="ChEBI" id="CHEBI:58429"/>
        <dbReference type="EC" id="3.1.3.12"/>
    </reaction>
</comment>
<keyword evidence="3 4" id="KW-0378">Hydrolase</keyword>
<evidence type="ECO:0000256" key="3">
    <source>
        <dbReference type="ARBA" id="ARBA00022801"/>
    </source>
</evidence>
<evidence type="ECO:0000313" key="5">
    <source>
        <dbReference type="EMBL" id="MBW3098619.1"/>
    </source>
</evidence>
<keyword evidence="6" id="KW-1185">Reference proteome</keyword>
<organism evidence="5 6">
    <name type="scientific">Pseudohoeflea coraliihabitans</name>
    <dbReference type="NCBI Taxonomy" id="2860393"/>
    <lineage>
        <taxon>Bacteria</taxon>
        <taxon>Pseudomonadati</taxon>
        <taxon>Pseudomonadota</taxon>
        <taxon>Alphaproteobacteria</taxon>
        <taxon>Hyphomicrobiales</taxon>
        <taxon>Rhizobiaceae</taxon>
        <taxon>Pseudohoeflea</taxon>
    </lineage>
</organism>
<keyword evidence="4" id="KW-0460">Magnesium</keyword>
<dbReference type="NCBIfam" id="TIGR01484">
    <property type="entry name" value="HAD-SF-IIB"/>
    <property type="match status" value="1"/>
</dbReference>
<sequence>MEQSASFYEFVGFQAPQVPEPADLADLRINVLNTAILLDFDGTLVDIAARPDAIRYTPADGRLLSSLMQGFHGAVAVVTGRDLADISYYLGGFAGTVSGGHGAQIRRDGEIVTQAEFDAERLEHIKNAVTEFAVIDPRVILEEKSTGMVLHFRQNPEVESLVRTFAECLLSGCDDFELQPAKMAFEIKPKNISKAAAIEQILQQPEFAGRVPLYAGDDTTDETAFACVNDMGGLSIKIGAGPTCAQYRAESPAVLKRWLSATLSKRRN</sequence>
<comment type="similarity">
    <text evidence="2 4">Belongs to the trehalose phosphatase family.</text>
</comment>
<evidence type="ECO:0000256" key="1">
    <source>
        <dbReference type="ARBA" id="ARBA00005199"/>
    </source>
</evidence>
<dbReference type="Pfam" id="PF02358">
    <property type="entry name" value="Trehalose_PPase"/>
    <property type="match status" value="1"/>
</dbReference>
<evidence type="ECO:0000313" key="6">
    <source>
        <dbReference type="Proteomes" id="UP001430804"/>
    </source>
</evidence>
<evidence type="ECO:0000256" key="2">
    <source>
        <dbReference type="ARBA" id="ARBA00008770"/>
    </source>
</evidence>
<reference evidence="5" key="1">
    <citation type="submission" date="2021-07" db="EMBL/GenBank/DDBJ databases">
        <title>Pseudohoeflea marina sp. nov. a polyhydroxyalcanoate-producing bacterium.</title>
        <authorList>
            <person name="Zheng W."/>
            <person name="Yu S."/>
            <person name="Huang Y."/>
        </authorList>
    </citation>
    <scope>NUCLEOTIDE SEQUENCE</scope>
    <source>
        <strain evidence="5">DP4N28-3</strain>
    </source>
</reference>
<dbReference type="CDD" id="cd01627">
    <property type="entry name" value="HAD_TPP"/>
    <property type="match status" value="1"/>
</dbReference>
<keyword evidence="4" id="KW-0479">Metal-binding</keyword>
<dbReference type="GO" id="GO:0004805">
    <property type="term" value="F:trehalose-phosphatase activity"/>
    <property type="evidence" value="ECO:0007669"/>
    <property type="project" value="UniProtKB-EC"/>
</dbReference>
<dbReference type="EC" id="3.1.3.12" evidence="4"/>
<dbReference type="RefSeq" id="WP_219202924.1">
    <property type="nucleotide sequence ID" value="NZ_JAHWQX010000004.1"/>
</dbReference>
<dbReference type="InterPro" id="IPR003337">
    <property type="entry name" value="Trehalose_PPase"/>
</dbReference>
<dbReference type="Proteomes" id="UP001430804">
    <property type="component" value="Unassembled WGS sequence"/>
</dbReference>
<proteinExistence type="inferred from homology"/>
<comment type="function">
    <text evidence="4">Removes the phosphate from trehalose 6-phosphate to produce free trehalose.</text>
</comment>
<evidence type="ECO:0000256" key="4">
    <source>
        <dbReference type="RuleBase" id="RU361117"/>
    </source>
</evidence>
<comment type="cofactor">
    <cofactor evidence="4">
        <name>Mg(2+)</name>
        <dbReference type="ChEBI" id="CHEBI:18420"/>
    </cofactor>
</comment>
<dbReference type="InterPro" id="IPR044651">
    <property type="entry name" value="OTSB-like"/>
</dbReference>
<dbReference type="PANTHER" id="PTHR43768:SF3">
    <property type="entry name" value="TREHALOSE 6-PHOSPHATE PHOSPHATASE"/>
    <property type="match status" value="1"/>
</dbReference>
<dbReference type="PANTHER" id="PTHR43768">
    <property type="entry name" value="TREHALOSE 6-PHOSPHATE PHOSPHATASE"/>
    <property type="match status" value="1"/>
</dbReference>
<comment type="caution">
    <text evidence="5">The sequence shown here is derived from an EMBL/GenBank/DDBJ whole genome shotgun (WGS) entry which is preliminary data.</text>
</comment>
<comment type="pathway">
    <text evidence="1 4">Glycan biosynthesis; trehalose biosynthesis.</text>
</comment>
<protein>
    <recommendedName>
        <fullName evidence="4">Trehalose 6-phosphate phosphatase</fullName>
        <ecNumber evidence="4">3.1.3.12</ecNumber>
    </recommendedName>
</protein>
<dbReference type="NCBIfam" id="TIGR00685">
    <property type="entry name" value="T6PP"/>
    <property type="match status" value="1"/>
</dbReference>
<dbReference type="InterPro" id="IPR006379">
    <property type="entry name" value="HAD-SF_hydro_IIB"/>
</dbReference>
<gene>
    <name evidence="5" type="primary">otsB</name>
    <name evidence="5" type="ORF">KY465_15145</name>
</gene>